<dbReference type="InterPro" id="IPR025986">
    <property type="entry name" value="RPAP3-like_C"/>
</dbReference>
<dbReference type="GO" id="GO:0005525">
    <property type="term" value="F:GTP binding"/>
    <property type="evidence" value="ECO:0007669"/>
    <property type="project" value="UniProtKB-KW"/>
</dbReference>
<dbReference type="PANTHER" id="PTHR45984">
    <property type="entry name" value="RNA (RNA) POLYMERASE II ASSOCIATED PROTEIN HOMOLOG"/>
    <property type="match status" value="1"/>
</dbReference>
<keyword evidence="6 12" id="KW-0802">TPR repeat</keyword>
<evidence type="ECO:0000256" key="6">
    <source>
        <dbReference type="ARBA" id="ARBA00022803"/>
    </source>
</evidence>
<evidence type="ECO:0000256" key="3">
    <source>
        <dbReference type="ARBA" id="ARBA00022737"/>
    </source>
</evidence>
<evidence type="ECO:0000259" key="14">
    <source>
        <dbReference type="Pfam" id="PF13877"/>
    </source>
</evidence>
<organism evidence="15 16">
    <name type="scientific">Myodes glareolus</name>
    <name type="common">Bank vole</name>
    <name type="synonym">Clethrionomys glareolus</name>
    <dbReference type="NCBI Taxonomy" id="447135"/>
    <lineage>
        <taxon>Eukaryota</taxon>
        <taxon>Metazoa</taxon>
        <taxon>Chordata</taxon>
        <taxon>Craniata</taxon>
        <taxon>Vertebrata</taxon>
        <taxon>Euteleostomi</taxon>
        <taxon>Mammalia</taxon>
        <taxon>Eutheria</taxon>
        <taxon>Euarchontoglires</taxon>
        <taxon>Glires</taxon>
        <taxon>Rodentia</taxon>
        <taxon>Myomorpha</taxon>
        <taxon>Muroidea</taxon>
        <taxon>Cricetidae</taxon>
        <taxon>Arvicolinae</taxon>
        <taxon>Myodes</taxon>
    </lineage>
</organism>
<feature type="compositionally biased region" description="Low complexity" evidence="13">
    <location>
        <begin position="808"/>
        <end position="818"/>
    </location>
</feature>
<name>A0AAW0IE07_MYOGA</name>
<keyword evidence="8" id="KW-0278">Fertilization</keyword>
<evidence type="ECO:0000256" key="11">
    <source>
        <dbReference type="ARBA" id="ARBA00078759"/>
    </source>
</evidence>
<evidence type="ECO:0000256" key="2">
    <source>
        <dbReference type="ARBA" id="ARBA00022553"/>
    </source>
</evidence>
<reference evidence="15 16" key="1">
    <citation type="journal article" date="2023" name="bioRxiv">
        <title>Conserved and derived expression patterns and positive selection on dental genes reveal complex evolutionary context of ever-growing rodent molars.</title>
        <authorList>
            <person name="Calamari Z.T."/>
            <person name="Song A."/>
            <person name="Cohen E."/>
            <person name="Akter M."/>
            <person name="Roy R.D."/>
            <person name="Hallikas O."/>
            <person name="Christensen M.M."/>
            <person name="Li P."/>
            <person name="Marangoni P."/>
            <person name="Jernvall J."/>
            <person name="Klein O.D."/>
        </authorList>
    </citation>
    <scope>NUCLEOTIDE SEQUENCE [LARGE SCALE GENOMIC DNA]</scope>
    <source>
        <strain evidence="15">V071</strain>
    </source>
</reference>
<evidence type="ECO:0000256" key="13">
    <source>
        <dbReference type="SAM" id="MobiDB-lite"/>
    </source>
</evidence>
<dbReference type="Proteomes" id="UP001488838">
    <property type="component" value="Unassembled WGS sequence"/>
</dbReference>
<evidence type="ECO:0000256" key="1">
    <source>
        <dbReference type="ARBA" id="ARBA00022490"/>
    </source>
</evidence>
<dbReference type="InterPro" id="IPR019734">
    <property type="entry name" value="TPR_rpt"/>
</dbReference>
<evidence type="ECO:0000256" key="4">
    <source>
        <dbReference type="ARBA" id="ARBA00022741"/>
    </source>
</evidence>
<evidence type="ECO:0000256" key="5">
    <source>
        <dbReference type="ARBA" id="ARBA00022801"/>
    </source>
</evidence>
<keyword evidence="7" id="KW-0342">GTP-binding</keyword>
<dbReference type="InterPro" id="IPR051982">
    <property type="entry name" value="CiliaryAsmbly_MitoImport"/>
</dbReference>
<keyword evidence="3" id="KW-0677">Repeat</keyword>
<accession>A0AAW0IE07</accession>
<dbReference type="PROSITE" id="PS50005">
    <property type="entry name" value="TPR"/>
    <property type="match status" value="1"/>
</dbReference>
<feature type="compositionally biased region" description="Basic and acidic residues" evidence="13">
    <location>
        <begin position="161"/>
        <end position="172"/>
    </location>
</feature>
<comment type="subcellular location">
    <subcellularLocation>
        <location evidence="9">Dynein axonemal particle</location>
    </subcellularLocation>
</comment>
<protein>
    <recommendedName>
        <fullName evidence="10">Sperm-associated antigen 1</fullName>
    </recommendedName>
    <alternativeName>
        <fullName evidence="11">Infertility-related sperm protein Spag-1</fullName>
    </alternativeName>
</protein>
<evidence type="ECO:0000256" key="12">
    <source>
        <dbReference type="PROSITE-ProRule" id="PRU00339"/>
    </source>
</evidence>
<dbReference type="FunFam" id="1.25.40.10:FF:000375">
    <property type="entry name" value="Sperm associated antigen 1"/>
    <property type="match status" value="1"/>
</dbReference>
<feature type="region of interest" description="Disordered" evidence="13">
    <location>
        <begin position="771"/>
        <end position="830"/>
    </location>
</feature>
<keyword evidence="4" id="KW-0547">Nucleotide-binding</keyword>
<evidence type="ECO:0000256" key="7">
    <source>
        <dbReference type="ARBA" id="ARBA00023134"/>
    </source>
</evidence>
<dbReference type="AlphaFoldDB" id="A0AAW0IE07"/>
<dbReference type="SMART" id="SM00028">
    <property type="entry name" value="TPR"/>
    <property type="match status" value="7"/>
</dbReference>
<dbReference type="GO" id="GO:0007338">
    <property type="term" value="P:single fertilization"/>
    <property type="evidence" value="ECO:0007669"/>
    <property type="project" value="UniProtKB-KW"/>
</dbReference>
<dbReference type="GO" id="GO:0016787">
    <property type="term" value="F:hydrolase activity"/>
    <property type="evidence" value="ECO:0007669"/>
    <property type="project" value="UniProtKB-KW"/>
</dbReference>
<evidence type="ECO:0000256" key="10">
    <source>
        <dbReference type="ARBA" id="ARBA00074862"/>
    </source>
</evidence>
<sequence>MPPEAGETVPEVAETTLVVTASEDPGNVLRAQSLFELPSTQWAMTAKDCPSLWGFGTTKTFKIPVEHLDFKYIEKCSDVKHLEKILCVLRSGEEGYYPELTEFCEKRLTGLAPRSRALRKDKPAATAASFTAEEWERIDSDIKSWVSEIKREENARLFHDPEAHPGVEDHLPPVRGSDSCPHSSKEVCSKSKPVKKKIPRDYAEWDKFDVEKECSKIDEDYKEKTIVNNKAHLSKIETKIDTAGLTEKEKCLLANREREKGNEAFHAGDYEEAVITNLQFSRRSLSALPTVSAYNNRAQAEIRLQRWSSALHNCEKALELEPGNIKALLRRATTYKHQNKLQEAREDLQSVLRSLPLSHKPQGRGWLLKKSRTQEMKVKTEAEIKVDMADAHSGRRGAGTPPAPGGASRTRQAGSRSRGCTHLPGALPTAAASAMGNIQKKLMGRSDGGRRSRRGRTPRPRAEQQGGPRETETAGSTEDPHPGEPRASQDPGDLKSQGNELFRSGQFAEAAAQYSAAIAQLEPAGSESADELSILYSNRAACYLKEGNCSACVQDCNRALELHPFSVKPLLRRATAYETLEQYGKAYVDYKTVLQIDRGIQLASSSVNRITKILMELDGPKWRENLPPIPVVPTSEPLQAWHPAAETPDQEPHPSGCPPGITDEKMFQALKEEGNQLVKDKNYKDAISKYSECLKINSREALCYLKLGQFEEAKLDCDQALQIDGGNVKASYRLALAQKGLENCQESLADPSQPLADPGEAKMGLQEATRCLDAENGTASPSKGRERRRIEVQEVNESSDEEPERPAEASAASLPAEEGVGDGGSAEHSKNLEVSRPSNAYEFGQVLHTICTQKDTEACAQLLAITAPRDLPVLLSNKLESDMLLLLVQSLKSHLVAKDPSLVYEHLLYLSKAERFKMTLTLINQGQKEQMAQLLDSLSQAQADRFTAEDVQVLRRQYGL</sequence>
<feature type="region of interest" description="Disordered" evidence="13">
    <location>
        <begin position="387"/>
        <end position="427"/>
    </location>
</feature>
<dbReference type="GO" id="GO:0120293">
    <property type="term" value="C:dynein axonemal particle"/>
    <property type="evidence" value="ECO:0007669"/>
    <property type="project" value="UniProtKB-SubCell"/>
</dbReference>
<dbReference type="GO" id="GO:0005829">
    <property type="term" value="C:cytosol"/>
    <property type="evidence" value="ECO:0007669"/>
    <property type="project" value="TreeGrafter"/>
</dbReference>
<dbReference type="Pfam" id="PF13431">
    <property type="entry name" value="TPR_17"/>
    <property type="match status" value="1"/>
</dbReference>
<keyword evidence="1" id="KW-0963">Cytoplasm</keyword>
<comment type="caution">
    <text evidence="15">The sequence shown here is derived from an EMBL/GenBank/DDBJ whole genome shotgun (WGS) entry which is preliminary data.</text>
</comment>
<keyword evidence="2" id="KW-0597">Phosphoprotein</keyword>
<dbReference type="EMBL" id="JBBHLL010000148">
    <property type="protein sequence ID" value="KAK7812656.1"/>
    <property type="molecule type" value="Genomic_DNA"/>
</dbReference>
<feature type="region of interest" description="Disordered" evidence="13">
    <location>
        <begin position="440"/>
        <end position="499"/>
    </location>
</feature>
<dbReference type="SUPFAM" id="SSF48452">
    <property type="entry name" value="TPR-like"/>
    <property type="match status" value="3"/>
</dbReference>
<evidence type="ECO:0000256" key="9">
    <source>
        <dbReference type="ARBA" id="ARBA00024190"/>
    </source>
</evidence>
<dbReference type="Pfam" id="PF13181">
    <property type="entry name" value="TPR_8"/>
    <property type="match status" value="1"/>
</dbReference>
<gene>
    <name evidence="15" type="ORF">U0070_016126</name>
</gene>
<feature type="domain" description="RNA-polymerase II-associated protein 3-like C-terminal" evidence="14">
    <location>
        <begin position="837"/>
        <end position="928"/>
    </location>
</feature>
<keyword evidence="5" id="KW-0378">Hydrolase</keyword>
<evidence type="ECO:0000313" key="16">
    <source>
        <dbReference type="Proteomes" id="UP001488838"/>
    </source>
</evidence>
<dbReference type="InterPro" id="IPR011990">
    <property type="entry name" value="TPR-like_helical_dom_sf"/>
</dbReference>
<dbReference type="FunFam" id="1.25.40.10:FF:000221">
    <property type="entry name" value="Mitochondrial import receptor subunit TOM34"/>
    <property type="match status" value="1"/>
</dbReference>
<proteinExistence type="predicted"/>
<evidence type="ECO:0000256" key="8">
    <source>
        <dbReference type="ARBA" id="ARBA00023279"/>
    </source>
</evidence>
<evidence type="ECO:0000313" key="15">
    <source>
        <dbReference type="EMBL" id="KAK7812656.1"/>
    </source>
</evidence>
<dbReference type="Gene3D" id="1.25.40.10">
    <property type="entry name" value="Tetratricopeptide repeat domain"/>
    <property type="match status" value="3"/>
</dbReference>
<keyword evidence="16" id="KW-1185">Reference proteome</keyword>
<feature type="repeat" description="TPR" evidence="12">
    <location>
        <begin position="291"/>
        <end position="324"/>
    </location>
</feature>
<feature type="region of interest" description="Disordered" evidence="13">
    <location>
        <begin position="161"/>
        <end position="186"/>
    </location>
</feature>
<dbReference type="Pfam" id="PF13877">
    <property type="entry name" value="RPAP3_C"/>
    <property type="match status" value="1"/>
</dbReference>
<dbReference type="PANTHER" id="PTHR45984:SF3">
    <property type="entry name" value="SPERM-ASSOCIATED ANTIGEN 1"/>
    <property type="match status" value="1"/>
</dbReference>